<feature type="region of interest" description="Disordered" evidence="4">
    <location>
        <begin position="18"/>
        <end position="78"/>
    </location>
</feature>
<dbReference type="SUPFAM" id="SSF117074">
    <property type="entry name" value="Hypothetical protein PA1324"/>
    <property type="match status" value="1"/>
</dbReference>
<dbReference type="Pfam" id="PF17210">
    <property type="entry name" value="SdrD_B"/>
    <property type="match status" value="1"/>
</dbReference>
<evidence type="ECO:0008006" key="11">
    <source>
        <dbReference type="Google" id="ProtNLM"/>
    </source>
</evidence>
<keyword evidence="3 6" id="KW-0732">Signal</keyword>
<feature type="region of interest" description="Disordered" evidence="4">
    <location>
        <begin position="93"/>
        <end position="113"/>
    </location>
</feature>
<dbReference type="Gene3D" id="2.60.40.1140">
    <property type="entry name" value="Collagen-binding surface protein Cna, B-type domain"/>
    <property type="match status" value="1"/>
</dbReference>
<evidence type="ECO:0000256" key="6">
    <source>
        <dbReference type="SAM" id="SignalP"/>
    </source>
</evidence>
<comment type="subcellular location">
    <subcellularLocation>
        <location evidence="1">Secreted</location>
    </subcellularLocation>
</comment>
<proteinExistence type="predicted"/>
<feature type="region of interest" description="Disordered" evidence="4">
    <location>
        <begin position="357"/>
        <end position="377"/>
    </location>
</feature>
<evidence type="ECO:0000259" key="7">
    <source>
        <dbReference type="Pfam" id="PF17210"/>
    </source>
</evidence>
<accession>A0A939LWK0</accession>
<sequence>MLTCALAFTLAPATVSWADEPDTGIETPTTGTPENADEAPAGDDAADGDDTSGESGEGEGGEGEGGEQGAQPLADSEDLPSLALQVRIASDGTESWDADDTAGNDSGPNNGIVRVNDTVTYEVEYVVTNNDAANLTWSVTFPKGMEITEIPGYCQAAGSSLTPETAGEPTIPLTADSIDELSEQTLTCNMGNRSVATDKVFVTTKVLNLAHQGQDLPLTAATVTADGVEEPVAATLPLPSVKASARLMWDISKNGTALEENTGLIQGPQNAACPWDTSRACKMTDYSVLLSAPAGGKGAMPAVGDVTFTDDISPAALYPASAGQDRDGNGVDDIADMEADLDKYGSRITLYQNGNAVRGQMQPGPKASSGNTSNSVRDSGVTVIAPSNAVGEPVEITISNADWSLKTYPSTTRSGLALPSSGDTAYAYSVMLTLWTPVDTIRTFGVESGGRTTLDTLNTYTDLEVNGFTDIDVQTEQPTWNDHRATTPNVIPPGSFWKRFVGVPGEPGNMTPSEFSPGSGFWEGPPGGATVDTGGITVAPTQNVISELNVMVGALDYEDPVTAVVCDAWDNSKLHLREADYSAQGGQLQLLPSPGKTAVWLAGGSQGSISPNYYSRPGDTVSEIEVQYSGSVAGGSGQDSQCGDDQGPWYDDPAQVPGNVPQTLADGSTIHPGVNRVRIRVDDSVKNQFANTTLALQIGMRVAANSEPTGTIVPNWGSVKYLYGQHASMQEVIDDTSRSWSANAYNPDTHQGTHGDRLILAQAQARIDKQVRKGDSGAFSSTPPNVTGGDLVQYQLSPSLTSGALTPGILKDVWVEDCLPASQSYDSASVTPAIVSPGSTPADAERPACAAGETYIRWVLPDQEVNQVIEPIVLSVEVSPTANDGVYTNTVVVWAEDDASTLAQRSDQAQIQIANIAGIKLQKEALTPVVQVNRAGQATNELNKWAVRLTNTLPASEQSGVTAPDIIDVLPKQGVQGTEFNGTFRFVEATVTQGGAATRILYTKSANVSANPQDASNGASGATTWCDAPAGGTVVSGVNGCPASASEVTGLRIQRPGAYLSGDVIEIELSMVGVGNRGGDVYVNRAMAAAEGLDNTVGPIRRPEVAIESSIGDYVWWDLNRNGLQDQFKGADEQPATEVPVRITGTDDLGNAVDISTETGDDGKYVFDQLRSSNGGGYTVTFTKPDGSEFTTRYANTVAGSDPVDLGDTTNDSNADPATGASDPVVLGRDTHDLTIDAGLTPLGGVQINKEVTGAGAGEFAATDVLKFQVVCTFDPELDGVDPTEVLNQEISLPVNGASVITSDVLGNLPAYSSCTITETDHGSADQAATPVTVTVPWDPEAEKSGTVTGSMTNFVSAGSVQVTKTLAGDDVAVEAAKDRMFEVLVTCQIEETTDEDETVRSDVYSGVVKIKGGQTKYLVDENDTPRVLPLNARCFGDEVNTGSAQESEVDFDSWENSVPVTDGTPEDLQVLTISAVNTFENAQLTVSKKVEGAGTGGAYSFTLACTITGTGEDGAPARGDYVLPEADAKFTLRDGESRTIIVPAGVNCQVKETDVPDGATVTYTDSDGTTEGGVEDGIVTDLAGADNTVKVTNTFPPKPPLALTGGQMLGAAGLLGAGLLLVGAALFLLRERRKEDATVTPAHG</sequence>
<feature type="domain" description="DUF5979" evidence="8">
    <location>
        <begin position="1246"/>
        <end position="1350"/>
    </location>
</feature>
<dbReference type="Pfam" id="PF19407">
    <property type="entry name" value="DUF5979"/>
    <property type="match status" value="3"/>
</dbReference>
<evidence type="ECO:0000313" key="9">
    <source>
        <dbReference type="EMBL" id="MBO1806035.1"/>
    </source>
</evidence>
<dbReference type="InterPro" id="IPR013783">
    <property type="entry name" value="Ig-like_fold"/>
</dbReference>
<keyword evidence="5" id="KW-1133">Transmembrane helix</keyword>
<dbReference type="GO" id="GO:0005576">
    <property type="term" value="C:extracellular region"/>
    <property type="evidence" value="ECO:0007669"/>
    <property type="project" value="UniProtKB-SubCell"/>
</dbReference>
<feature type="chain" id="PRO_5037988986" description="SD-repeat containing protein B domain-containing protein" evidence="6">
    <location>
        <begin position="19"/>
        <end position="1645"/>
    </location>
</feature>
<keyword evidence="2" id="KW-0964">Secreted</keyword>
<feature type="signal peptide" evidence="6">
    <location>
        <begin position="1"/>
        <end position="18"/>
    </location>
</feature>
<evidence type="ECO:0000256" key="3">
    <source>
        <dbReference type="ARBA" id="ARBA00022729"/>
    </source>
</evidence>
<dbReference type="InterPro" id="IPR033764">
    <property type="entry name" value="Sdr_B"/>
</dbReference>
<keyword evidence="5" id="KW-0472">Membrane</keyword>
<evidence type="ECO:0000256" key="4">
    <source>
        <dbReference type="SAM" id="MobiDB-lite"/>
    </source>
</evidence>
<feature type="domain" description="DUF5979" evidence="8">
    <location>
        <begin position="1485"/>
        <end position="1596"/>
    </location>
</feature>
<dbReference type="Gene3D" id="2.60.40.10">
    <property type="entry name" value="Immunoglobulins"/>
    <property type="match status" value="1"/>
</dbReference>
<keyword evidence="10" id="KW-1185">Reference proteome</keyword>
<evidence type="ECO:0000256" key="2">
    <source>
        <dbReference type="ARBA" id="ARBA00022525"/>
    </source>
</evidence>
<evidence type="ECO:0000256" key="1">
    <source>
        <dbReference type="ARBA" id="ARBA00004613"/>
    </source>
</evidence>
<keyword evidence="5" id="KW-0812">Transmembrane</keyword>
<evidence type="ECO:0000259" key="8">
    <source>
        <dbReference type="Pfam" id="PF19407"/>
    </source>
</evidence>
<dbReference type="EMBL" id="JAGDYL010000023">
    <property type="protein sequence ID" value="MBO1806035.1"/>
    <property type="molecule type" value="Genomic_DNA"/>
</dbReference>
<feature type="domain" description="DUF5979" evidence="8">
    <location>
        <begin position="1361"/>
        <end position="1481"/>
    </location>
</feature>
<evidence type="ECO:0000256" key="5">
    <source>
        <dbReference type="SAM" id="Phobius"/>
    </source>
</evidence>
<feature type="compositionally biased region" description="Polar residues" evidence="4">
    <location>
        <begin position="368"/>
        <end position="377"/>
    </location>
</feature>
<comment type="caution">
    <text evidence="9">The sequence shown here is derived from an EMBL/GenBank/DDBJ whole genome shotgun (WGS) entry which is preliminary data.</text>
</comment>
<reference evidence="9" key="1">
    <citation type="submission" date="2021-03" db="EMBL/GenBank/DDBJ databases">
        <title>Leucobacter chromiisoli sp. nov., isolated from chromium-containing soil of chemical plant.</title>
        <authorList>
            <person name="Xu Z."/>
        </authorList>
    </citation>
    <scope>NUCLEOTIDE SEQUENCE</scope>
    <source>
        <strain evidence="9">A2</strain>
    </source>
</reference>
<feature type="domain" description="SD-repeat containing protein B" evidence="7">
    <location>
        <begin position="1110"/>
        <end position="1240"/>
    </location>
</feature>
<name>A0A939LWK0_9MICO</name>
<protein>
    <recommendedName>
        <fullName evidence="11">SD-repeat containing protein B domain-containing protein</fullName>
    </recommendedName>
</protein>
<gene>
    <name evidence="9" type="ORF">J4H91_12025</name>
</gene>
<dbReference type="GO" id="GO:0005975">
    <property type="term" value="P:carbohydrate metabolic process"/>
    <property type="evidence" value="ECO:0007669"/>
    <property type="project" value="UniProtKB-ARBA"/>
</dbReference>
<feature type="region of interest" description="Disordered" evidence="4">
    <location>
        <begin position="1198"/>
        <end position="1223"/>
    </location>
</feature>
<dbReference type="InterPro" id="IPR046022">
    <property type="entry name" value="DUF5979"/>
</dbReference>
<organism evidence="9 10">
    <name type="scientific">Leucobacter ruminantium</name>
    <dbReference type="NCBI Taxonomy" id="1289170"/>
    <lineage>
        <taxon>Bacteria</taxon>
        <taxon>Bacillati</taxon>
        <taxon>Actinomycetota</taxon>
        <taxon>Actinomycetes</taxon>
        <taxon>Micrococcales</taxon>
        <taxon>Microbacteriaceae</taxon>
        <taxon>Leucobacter</taxon>
    </lineage>
</organism>
<feature type="transmembrane region" description="Helical" evidence="5">
    <location>
        <begin position="1609"/>
        <end position="1630"/>
    </location>
</feature>
<feature type="compositionally biased region" description="Acidic residues" evidence="4">
    <location>
        <begin position="35"/>
        <end position="65"/>
    </location>
</feature>
<feature type="compositionally biased region" description="Low complexity" evidence="4">
    <location>
        <begin position="24"/>
        <end position="34"/>
    </location>
</feature>
<dbReference type="Proteomes" id="UP000664398">
    <property type="component" value="Unassembled WGS sequence"/>
</dbReference>
<evidence type="ECO:0000313" key="10">
    <source>
        <dbReference type="Proteomes" id="UP000664398"/>
    </source>
</evidence>